<evidence type="ECO:0000256" key="11">
    <source>
        <dbReference type="ARBA" id="ARBA00022801"/>
    </source>
</evidence>
<evidence type="ECO:0000313" key="28">
    <source>
        <dbReference type="Proteomes" id="UP000620327"/>
    </source>
</evidence>
<dbReference type="AlphaFoldDB" id="A0A923SB96"/>
<keyword evidence="17" id="KW-0046">Antibiotic resistance</keyword>
<comment type="subcellular location">
    <subcellularLocation>
        <location evidence="2">Cell membrane</location>
        <topology evidence="2">Single-pass type II membrane protein</topology>
    </subcellularLocation>
</comment>
<keyword evidence="5" id="KW-1003">Cell membrane</keyword>
<comment type="catalytic activity">
    <reaction evidence="22">
        <text>[GlcNAc-(1-&gt;4)-Mur2Ac(oyl-L-Ala-gamma-D-Glu-L-Lys-D-Ala-D-Ala)](n)-di-trans,octa-cis-undecaprenyl diphosphate + beta-D-GlcNAc-(1-&gt;4)-Mur2Ac(oyl-L-Ala-gamma-D-Glu-L-Lys-D-Ala-D-Ala)-di-trans,octa-cis-undecaprenyl diphosphate = [GlcNAc-(1-&gt;4)-Mur2Ac(oyl-L-Ala-gamma-D-Glu-L-Lys-D-Ala-D-Ala)](n+1)-di-trans,octa-cis-undecaprenyl diphosphate + di-trans,octa-cis-undecaprenyl diphosphate + H(+)</text>
        <dbReference type="Rhea" id="RHEA:23708"/>
        <dbReference type="Rhea" id="RHEA-COMP:9602"/>
        <dbReference type="Rhea" id="RHEA-COMP:9603"/>
        <dbReference type="ChEBI" id="CHEBI:15378"/>
        <dbReference type="ChEBI" id="CHEBI:58405"/>
        <dbReference type="ChEBI" id="CHEBI:60033"/>
        <dbReference type="ChEBI" id="CHEBI:78435"/>
        <dbReference type="EC" id="2.4.99.28"/>
    </reaction>
</comment>
<dbReference type="EMBL" id="JACOQI010000010">
    <property type="protein sequence ID" value="MBC5770842.1"/>
    <property type="molecule type" value="Genomic_DNA"/>
</dbReference>
<dbReference type="InterPro" id="IPR050396">
    <property type="entry name" value="Glycosyltr_51/Transpeptidase"/>
</dbReference>
<keyword evidence="10 24" id="KW-0812">Transmembrane</keyword>
<dbReference type="InterPro" id="IPR036950">
    <property type="entry name" value="PBP_transglycosylase"/>
</dbReference>
<evidence type="ECO:0000256" key="12">
    <source>
        <dbReference type="ARBA" id="ARBA00022960"/>
    </source>
</evidence>
<sequence>MEERRNTHPQGADHSRKRRKVRPGHVAGGVVMTVFTLVLIGVCTTLMLLGIFMKYVNTSLLPTLEVRAEDYTMSQSSVVYYQDKESGQWVEFQKVHGQENRVLIDIDDMSPYLWQAAVSIEDERFFSHHGVDWKRTLGATLLTLTGSNDSYGGSTITQQMLKNMTGENQNTINRKVKEIFRALEFEKNNTKSQILELYLNMIYLGSGCGGVETAAEYYFGKSAKDLTAAESACIIAITNNPSLYNPKYERTYTRKDGTTVTPRQLNKKRQELILDKMSKVINPDTGKPYLTKEECEAAKAEPLNFTDTSGDASELVKTDGIEINNWFVEQLIKDVTTDLAQAKSISYEAAQRLVNNSGYQIYCTMDPDIQKIAEDVYADLSNLNVHSAKGHQLQSGITIMDPYTGNIVGMVGAMGPKTQNLVDNYAVQKHQVGSSIKPLTVYSAALDAGAVTPATTFDNYPVELMNNSPWPKNSPNTYTGWTMIGEGVRRSINTIAVQTVEALGVAESYAYATEKLGLSLVPEDMAVSPLAMGGLTYGLSTVEMAAAFSAFANSGVYNSPKMYTEVRDSNGETVLKNEGETHVAMKETTAYFMNQMLTSVVNAGTGTSAKFSGMTIAGKTGTTDNSKTRYFVGYTPYYCAAVWTGYPKTNEKISASGNPAITMWKPVMQKIHEHLENKSFAKPASGLEQVTVCADSGLLCTDACRSDIRGSRAVQVTVAAGTAPTENCNLHTFVDYCTEGKCVATDNCPSSAIKQVGVLDFERTEYFKADGTRYASIATDSAKNPDKMFHLIEMKRAIGLEPTPTASGGETYPEVIGCPAHAGMTPVDPDHPGGGVDDPNDPNYSPSVDDPSGGFGDANLPDDPTGGIVIPSEPPAPEDPSGGFGDAGMWAANLFNRN</sequence>
<dbReference type="PANTHER" id="PTHR32282">
    <property type="entry name" value="BINDING PROTEIN TRANSPEPTIDASE, PUTATIVE-RELATED"/>
    <property type="match status" value="1"/>
</dbReference>
<feature type="compositionally biased region" description="Basic and acidic residues" evidence="23">
    <location>
        <begin position="1"/>
        <end position="14"/>
    </location>
</feature>
<dbReference type="Gene3D" id="1.10.3810.10">
    <property type="entry name" value="Biosynthetic peptidoglycan transglycosylase-like"/>
    <property type="match status" value="1"/>
</dbReference>
<keyword evidence="6" id="KW-0121">Carboxypeptidase</keyword>
<dbReference type="GO" id="GO:0009002">
    <property type="term" value="F:serine-type D-Ala-D-Ala carboxypeptidase activity"/>
    <property type="evidence" value="ECO:0007669"/>
    <property type="project" value="UniProtKB-EC"/>
</dbReference>
<evidence type="ECO:0000259" key="25">
    <source>
        <dbReference type="Pfam" id="PF00905"/>
    </source>
</evidence>
<dbReference type="Pfam" id="PF00912">
    <property type="entry name" value="Transgly"/>
    <property type="match status" value="1"/>
</dbReference>
<evidence type="ECO:0000256" key="18">
    <source>
        <dbReference type="ARBA" id="ARBA00023268"/>
    </source>
</evidence>
<keyword evidence="15 24" id="KW-1133">Transmembrane helix</keyword>
<dbReference type="EC" id="3.4.16.4" evidence="3"/>
<comment type="caution">
    <text evidence="27">The sequence shown here is derived from an EMBL/GenBank/DDBJ whole genome shotgun (WGS) entry which is preliminary data.</text>
</comment>
<evidence type="ECO:0000256" key="13">
    <source>
        <dbReference type="ARBA" id="ARBA00022968"/>
    </source>
</evidence>
<dbReference type="Proteomes" id="UP000620327">
    <property type="component" value="Unassembled WGS sequence"/>
</dbReference>
<dbReference type="Gene3D" id="3.40.710.10">
    <property type="entry name" value="DD-peptidase/beta-lactamase superfamily"/>
    <property type="match status" value="1"/>
</dbReference>
<feature type="transmembrane region" description="Helical" evidence="24">
    <location>
        <begin position="26"/>
        <end position="53"/>
    </location>
</feature>
<comment type="catalytic activity">
    <reaction evidence="20">
        <text>Preferential cleavage: (Ac)2-L-Lys-D-Ala-|-D-Ala. Also transpeptidation of peptidyl-alanyl moieties that are N-acyl substituents of D-alanine.</text>
        <dbReference type="EC" id="3.4.16.4"/>
    </reaction>
</comment>
<evidence type="ECO:0000256" key="20">
    <source>
        <dbReference type="ARBA" id="ARBA00034000"/>
    </source>
</evidence>
<keyword evidence="8" id="KW-0328">Glycosyltransferase</keyword>
<dbReference type="Pfam" id="PF00905">
    <property type="entry name" value="Transpeptidase"/>
    <property type="match status" value="1"/>
</dbReference>
<keyword evidence="9" id="KW-0808">Transferase</keyword>
<keyword evidence="18" id="KW-0511">Multifunctional enzyme</keyword>
<dbReference type="GO" id="GO:0008360">
    <property type="term" value="P:regulation of cell shape"/>
    <property type="evidence" value="ECO:0007669"/>
    <property type="project" value="UniProtKB-KW"/>
</dbReference>
<dbReference type="GO" id="GO:0046677">
    <property type="term" value="P:response to antibiotic"/>
    <property type="evidence" value="ECO:0007669"/>
    <property type="project" value="UniProtKB-KW"/>
</dbReference>
<dbReference type="GO" id="GO:0008955">
    <property type="term" value="F:peptidoglycan glycosyltransferase activity"/>
    <property type="evidence" value="ECO:0007669"/>
    <property type="project" value="UniProtKB-EC"/>
</dbReference>
<dbReference type="SUPFAM" id="SSF53955">
    <property type="entry name" value="Lysozyme-like"/>
    <property type="match status" value="1"/>
</dbReference>
<keyword evidence="11" id="KW-0378">Hydrolase</keyword>
<dbReference type="InterPro" id="IPR001264">
    <property type="entry name" value="Glyco_trans_51"/>
</dbReference>
<keyword evidence="14" id="KW-0573">Peptidoglycan synthesis</keyword>
<accession>A0A923SB96</accession>
<evidence type="ECO:0000256" key="6">
    <source>
        <dbReference type="ARBA" id="ARBA00022645"/>
    </source>
</evidence>
<evidence type="ECO:0000256" key="10">
    <source>
        <dbReference type="ARBA" id="ARBA00022692"/>
    </source>
</evidence>
<feature type="region of interest" description="Disordered" evidence="23">
    <location>
        <begin position="818"/>
        <end position="898"/>
    </location>
</feature>
<dbReference type="SUPFAM" id="SSF56601">
    <property type="entry name" value="beta-lactamase/transpeptidase-like"/>
    <property type="match status" value="1"/>
</dbReference>
<feature type="region of interest" description="Disordered" evidence="23">
    <location>
        <begin position="1"/>
        <end position="21"/>
    </location>
</feature>
<comment type="function">
    <text evidence="1">Cell wall formation. Synthesis of cross-linked peptidoglycan from the lipid intermediates. The enzyme has a penicillin-insensitive transglycosylase N-terminal domain (formation of linear glycan strands) and a penicillin-sensitive transpeptidase C-terminal domain (cross-linking of the peptide subunits).</text>
</comment>
<evidence type="ECO:0000256" key="4">
    <source>
        <dbReference type="ARBA" id="ARBA00018638"/>
    </source>
</evidence>
<evidence type="ECO:0000256" key="17">
    <source>
        <dbReference type="ARBA" id="ARBA00023251"/>
    </source>
</evidence>
<evidence type="ECO:0000259" key="26">
    <source>
        <dbReference type="Pfam" id="PF00912"/>
    </source>
</evidence>
<feature type="domain" description="Glycosyl transferase family 51" evidence="26">
    <location>
        <begin position="93"/>
        <end position="277"/>
    </location>
</feature>
<evidence type="ECO:0000256" key="5">
    <source>
        <dbReference type="ARBA" id="ARBA00022475"/>
    </source>
</evidence>
<evidence type="ECO:0000256" key="16">
    <source>
        <dbReference type="ARBA" id="ARBA00023136"/>
    </source>
</evidence>
<dbReference type="GO" id="GO:0005886">
    <property type="term" value="C:plasma membrane"/>
    <property type="evidence" value="ECO:0007669"/>
    <property type="project" value="UniProtKB-SubCell"/>
</dbReference>
<protein>
    <recommendedName>
        <fullName evidence="4">Penicillin-binding protein 1A</fullName>
        <ecNumber evidence="21">2.4.99.28</ecNumber>
        <ecNumber evidence="3">3.4.16.4</ecNumber>
    </recommendedName>
</protein>
<dbReference type="GO" id="GO:0008658">
    <property type="term" value="F:penicillin binding"/>
    <property type="evidence" value="ECO:0007669"/>
    <property type="project" value="InterPro"/>
</dbReference>
<evidence type="ECO:0000256" key="2">
    <source>
        <dbReference type="ARBA" id="ARBA00004401"/>
    </source>
</evidence>
<evidence type="ECO:0000256" key="21">
    <source>
        <dbReference type="ARBA" id="ARBA00044770"/>
    </source>
</evidence>
<evidence type="ECO:0000313" key="27">
    <source>
        <dbReference type="EMBL" id="MBC5770842.1"/>
    </source>
</evidence>
<keyword evidence="12" id="KW-0133">Cell shape</keyword>
<evidence type="ECO:0000256" key="9">
    <source>
        <dbReference type="ARBA" id="ARBA00022679"/>
    </source>
</evidence>
<gene>
    <name evidence="27" type="ORF">H8Z83_11015</name>
</gene>
<keyword evidence="16 24" id="KW-0472">Membrane</keyword>
<evidence type="ECO:0000256" key="24">
    <source>
        <dbReference type="SAM" id="Phobius"/>
    </source>
</evidence>
<evidence type="ECO:0000256" key="8">
    <source>
        <dbReference type="ARBA" id="ARBA00022676"/>
    </source>
</evidence>
<reference evidence="27" key="1">
    <citation type="submission" date="2020-08" db="EMBL/GenBank/DDBJ databases">
        <title>Genome public.</title>
        <authorList>
            <person name="Liu C."/>
            <person name="Sun Q."/>
        </authorList>
    </citation>
    <scope>NUCLEOTIDE SEQUENCE</scope>
    <source>
        <strain evidence="27">BX15</strain>
    </source>
</reference>
<organism evidence="27 28">
    <name type="scientific">Dysosmobacter segnis</name>
    <dbReference type="NCBI Taxonomy" id="2763042"/>
    <lineage>
        <taxon>Bacteria</taxon>
        <taxon>Bacillati</taxon>
        <taxon>Bacillota</taxon>
        <taxon>Clostridia</taxon>
        <taxon>Eubacteriales</taxon>
        <taxon>Oscillospiraceae</taxon>
        <taxon>Dysosmobacter</taxon>
    </lineage>
</organism>
<dbReference type="GO" id="GO:0071555">
    <property type="term" value="P:cell wall organization"/>
    <property type="evidence" value="ECO:0007669"/>
    <property type="project" value="UniProtKB-KW"/>
</dbReference>
<proteinExistence type="predicted"/>
<keyword evidence="19" id="KW-0961">Cell wall biogenesis/degradation</keyword>
<dbReference type="InterPro" id="IPR023346">
    <property type="entry name" value="Lysozyme-like_dom_sf"/>
</dbReference>
<dbReference type="EC" id="2.4.99.28" evidence="21"/>
<evidence type="ECO:0000256" key="19">
    <source>
        <dbReference type="ARBA" id="ARBA00023316"/>
    </source>
</evidence>
<dbReference type="GO" id="GO:0009252">
    <property type="term" value="P:peptidoglycan biosynthetic process"/>
    <property type="evidence" value="ECO:0007669"/>
    <property type="project" value="UniProtKB-KW"/>
</dbReference>
<evidence type="ECO:0000256" key="7">
    <source>
        <dbReference type="ARBA" id="ARBA00022670"/>
    </source>
</evidence>
<keyword evidence="13" id="KW-0735">Signal-anchor</keyword>
<name>A0A923SB96_9FIRM</name>
<evidence type="ECO:0000256" key="23">
    <source>
        <dbReference type="SAM" id="MobiDB-lite"/>
    </source>
</evidence>
<keyword evidence="7" id="KW-0645">Protease</keyword>
<evidence type="ECO:0000256" key="14">
    <source>
        <dbReference type="ARBA" id="ARBA00022984"/>
    </source>
</evidence>
<evidence type="ECO:0000256" key="15">
    <source>
        <dbReference type="ARBA" id="ARBA00022989"/>
    </source>
</evidence>
<evidence type="ECO:0000256" key="22">
    <source>
        <dbReference type="ARBA" id="ARBA00049902"/>
    </source>
</evidence>
<dbReference type="GO" id="GO:0006508">
    <property type="term" value="P:proteolysis"/>
    <property type="evidence" value="ECO:0007669"/>
    <property type="project" value="UniProtKB-KW"/>
</dbReference>
<feature type="domain" description="Penicillin-binding protein transpeptidase" evidence="25">
    <location>
        <begin position="397"/>
        <end position="646"/>
    </location>
</feature>
<dbReference type="GO" id="GO:0030288">
    <property type="term" value="C:outer membrane-bounded periplasmic space"/>
    <property type="evidence" value="ECO:0007669"/>
    <property type="project" value="TreeGrafter"/>
</dbReference>
<dbReference type="InterPro" id="IPR001460">
    <property type="entry name" value="PCN-bd_Tpept"/>
</dbReference>
<dbReference type="InterPro" id="IPR012338">
    <property type="entry name" value="Beta-lactam/transpept-like"/>
</dbReference>
<dbReference type="RefSeq" id="WP_187015073.1">
    <property type="nucleotide sequence ID" value="NZ_JACOQI010000010.1"/>
</dbReference>
<dbReference type="PANTHER" id="PTHR32282:SF11">
    <property type="entry name" value="PENICILLIN-BINDING PROTEIN 1B"/>
    <property type="match status" value="1"/>
</dbReference>
<keyword evidence="28" id="KW-1185">Reference proteome</keyword>
<evidence type="ECO:0000256" key="1">
    <source>
        <dbReference type="ARBA" id="ARBA00002624"/>
    </source>
</evidence>
<evidence type="ECO:0000256" key="3">
    <source>
        <dbReference type="ARBA" id="ARBA00012448"/>
    </source>
</evidence>